<evidence type="ECO:0000313" key="5">
    <source>
        <dbReference type="EMBL" id="EMF09389.1"/>
    </source>
</evidence>
<feature type="compositionally biased region" description="Acidic residues" evidence="1">
    <location>
        <begin position="570"/>
        <end position="581"/>
    </location>
</feature>
<gene>
    <name evidence="5" type="ORF">SEPMUDRAFT_151427</name>
</gene>
<evidence type="ECO:0000259" key="4">
    <source>
        <dbReference type="PROSITE" id="PS51762"/>
    </source>
</evidence>
<feature type="transmembrane region" description="Helical" evidence="2">
    <location>
        <begin position="748"/>
        <end position="770"/>
    </location>
</feature>
<keyword evidence="2" id="KW-0472">Membrane</keyword>
<proteinExistence type="predicted"/>
<dbReference type="SUPFAM" id="SSF49899">
    <property type="entry name" value="Concanavalin A-like lectins/glucanases"/>
    <property type="match status" value="1"/>
</dbReference>
<feature type="transmembrane region" description="Helical" evidence="2">
    <location>
        <begin position="703"/>
        <end position="728"/>
    </location>
</feature>
<dbReference type="RefSeq" id="XP_016757510.1">
    <property type="nucleotide sequence ID" value="XM_016906816.1"/>
</dbReference>
<feature type="chain" id="PRO_5004109863" description="GH16 domain-containing protein" evidence="3">
    <location>
        <begin position="20"/>
        <end position="1154"/>
    </location>
</feature>
<evidence type="ECO:0000313" key="6">
    <source>
        <dbReference type="Proteomes" id="UP000016931"/>
    </source>
</evidence>
<name>N1QH94_SPHMS</name>
<organism evidence="5 6">
    <name type="scientific">Sphaerulina musiva (strain SO2202)</name>
    <name type="common">Poplar stem canker fungus</name>
    <name type="synonym">Septoria musiva</name>
    <dbReference type="NCBI Taxonomy" id="692275"/>
    <lineage>
        <taxon>Eukaryota</taxon>
        <taxon>Fungi</taxon>
        <taxon>Dikarya</taxon>
        <taxon>Ascomycota</taxon>
        <taxon>Pezizomycotina</taxon>
        <taxon>Dothideomycetes</taxon>
        <taxon>Dothideomycetidae</taxon>
        <taxon>Mycosphaerellales</taxon>
        <taxon>Mycosphaerellaceae</taxon>
        <taxon>Sphaerulina</taxon>
    </lineage>
</organism>
<feature type="region of interest" description="Disordered" evidence="1">
    <location>
        <begin position="486"/>
        <end position="508"/>
    </location>
</feature>
<evidence type="ECO:0000256" key="2">
    <source>
        <dbReference type="SAM" id="Phobius"/>
    </source>
</evidence>
<dbReference type="Proteomes" id="UP000016931">
    <property type="component" value="Unassembled WGS sequence"/>
</dbReference>
<evidence type="ECO:0000256" key="1">
    <source>
        <dbReference type="SAM" id="MobiDB-lite"/>
    </source>
</evidence>
<dbReference type="PROSITE" id="PS51762">
    <property type="entry name" value="GH16_2"/>
    <property type="match status" value="1"/>
</dbReference>
<keyword evidence="6" id="KW-1185">Reference proteome</keyword>
<feature type="region of interest" description="Disordered" evidence="1">
    <location>
        <begin position="543"/>
        <end position="655"/>
    </location>
</feature>
<feature type="transmembrane region" description="Helical" evidence="2">
    <location>
        <begin position="940"/>
        <end position="962"/>
    </location>
</feature>
<keyword evidence="2" id="KW-1133">Transmembrane helix</keyword>
<dbReference type="OrthoDB" id="25131at2759"/>
<dbReference type="OMA" id="WTIAVQL"/>
<keyword evidence="2" id="KW-0812">Transmembrane</keyword>
<dbReference type="InterPro" id="IPR013320">
    <property type="entry name" value="ConA-like_dom_sf"/>
</dbReference>
<dbReference type="CDD" id="cd00413">
    <property type="entry name" value="Glyco_hydrolase_16"/>
    <property type="match status" value="1"/>
</dbReference>
<feature type="transmembrane region" description="Helical" evidence="2">
    <location>
        <begin position="865"/>
        <end position="886"/>
    </location>
</feature>
<protein>
    <recommendedName>
        <fullName evidence="4">GH16 domain-containing protein</fullName>
    </recommendedName>
</protein>
<dbReference type="InterPro" id="IPR000757">
    <property type="entry name" value="Beta-glucanase-like"/>
</dbReference>
<feature type="transmembrane region" description="Helical" evidence="2">
    <location>
        <begin position="898"/>
        <end position="920"/>
    </location>
</feature>
<accession>N1QH94</accession>
<dbReference type="PANTHER" id="PTHR38121:SF2">
    <property type="entry name" value="ACYLTRANSFERASE 3 DOMAIN-CONTAINING PROTEIN"/>
    <property type="match status" value="1"/>
</dbReference>
<sequence>MLSTLAHLILVLQVVTIGAQNVSLSSDCSCGFQDTKTRDIFTESIIIYFNETQYVDQHIFEVLSYRNKNQRGWGTTFRQGANPANFQFGRNATWRWQEDLNLTQPSMQMILDPRRFDHLSVGAELRSMRRDIQYGTFRSSMRSAKPNVGGSAVSMYVKYNSTQDVELDLLNMNEASMARVLQTVNGESPDYGLSVNYTDIEKGTKSSSPPRSPWDFMDLQFDWNETTVDFYINGNNSRRITDDERSIPEAPGTFYFSHWSTGDVNYMMGPPENGSYGSVRWIRAFFNSSLMTADDHREYDQRCSGASYCSVDDTTLRGSTEYVRAATTPWKRKAKQRGLRDVAGYIAAAFTTFGVAAVINALIRRGPWHKLKKIEIPGTKRHSVNALRQSLRNSMGPNMVTNMAANFSRPLSNPGRYTSLGSAGASGFQTPAPGYTSRSDVPPPFGYPHFSHADTQGDLGTMTPLPAYDCGTHAPARSLRSMNSRGALGHARNHSSPSRPKTIRGPGDANLLVPPQYFEQALHYEEDNEDHRTRAYMSLMGVPGVESSGRASDESQTGSPRGRAYRELTGEADDNFYDAEEERDKIRPLTPTKPLSPWQFPRPALPWEQARDGGSRPKSFMDLSENVPARSSSHRSQKGDKRSKVKPIDVPKAPQDMSVGKIANEKTGIPDAITGGATAEPTKEQLPEAPKVPSAQPVARIDYLAGLVALSCIFVTVRHFCLTFWPYIIASQGDSKHFHADTVLSYIVGPWILTPLWIGPFFVTSCRFLAQRYLKTGKLDDIANKMLLRAPRMLIPVFIFMTFEYFLISLELTGRLEWLPSVSFSTWPYVTPQGNFGIFLNQLVELSYIIPNAAPEVINNYCVGVLWTIPVQLQFSFVVLLAAVLIKDVKKPWKRMLFYLFSIAMGWYGSSWSACHWLGLMLADVDITYDWRRKIQARWWLLYPTLTFGALITLATPLVLLFNSAFYQWSFMSWDNAIHPEPLTGRPLFETIPSVWYAYPEYFAPSFAHLTFSLGLQLIVELSVWAQKALSIKLITFFHPHIMTLYLLHGFIFWSMGAYVAVSLSDLGMPYWGILIITALVCYALLLLVTVIVTPLIEFATKGATKNIWRWATEEPVPHRPTTAPFSTELIMGRTGDASEREGLVPDRRASQIA</sequence>
<dbReference type="PANTHER" id="PTHR38121">
    <property type="entry name" value="GH16 DOMAIN-CONTAINING PROTEIN"/>
    <property type="match status" value="1"/>
</dbReference>
<dbReference type="EMBL" id="KB456269">
    <property type="protein sequence ID" value="EMF09389.1"/>
    <property type="molecule type" value="Genomic_DNA"/>
</dbReference>
<feature type="transmembrane region" description="Helical" evidence="2">
    <location>
        <begin position="342"/>
        <end position="363"/>
    </location>
</feature>
<dbReference type="GeneID" id="27903953"/>
<reference evidence="5 6" key="1">
    <citation type="journal article" date="2012" name="PLoS Pathog.">
        <title>Diverse lifestyles and strategies of plant pathogenesis encoded in the genomes of eighteen Dothideomycetes fungi.</title>
        <authorList>
            <person name="Ohm R.A."/>
            <person name="Feau N."/>
            <person name="Henrissat B."/>
            <person name="Schoch C.L."/>
            <person name="Horwitz B.A."/>
            <person name="Barry K.W."/>
            <person name="Condon B.J."/>
            <person name="Copeland A.C."/>
            <person name="Dhillon B."/>
            <person name="Glaser F."/>
            <person name="Hesse C.N."/>
            <person name="Kosti I."/>
            <person name="LaButti K."/>
            <person name="Lindquist E.A."/>
            <person name="Lucas S."/>
            <person name="Salamov A.A."/>
            <person name="Bradshaw R.E."/>
            <person name="Ciuffetti L."/>
            <person name="Hamelin R.C."/>
            <person name="Kema G.H.J."/>
            <person name="Lawrence C."/>
            <person name="Scott J.A."/>
            <person name="Spatafora J.W."/>
            <person name="Turgeon B.G."/>
            <person name="de Wit P.J.G.M."/>
            <person name="Zhong S."/>
            <person name="Goodwin S.B."/>
            <person name="Grigoriev I.V."/>
        </authorList>
    </citation>
    <scope>NUCLEOTIDE SEQUENCE [LARGE SCALE GENOMIC DNA]</scope>
    <source>
        <strain evidence="5 6">SO2202</strain>
    </source>
</reference>
<feature type="compositionally biased region" description="Basic and acidic residues" evidence="1">
    <location>
        <begin position="637"/>
        <end position="649"/>
    </location>
</feature>
<dbReference type="HOGENOM" id="CLU_297715_0_0_1"/>
<feature type="domain" description="GH16" evidence="4">
    <location>
        <begin position="41"/>
        <end position="290"/>
    </location>
</feature>
<dbReference type="Pfam" id="PF00722">
    <property type="entry name" value="Glyco_hydro_16"/>
    <property type="match status" value="1"/>
</dbReference>
<keyword evidence="3" id="KW-0732">Signal</keyword>
<evidence type="ECO:0000256" key="3">
    <source>
        <dbReference type="SAM" id="SignalP"/>
    </source>
</evidence>
<feature type="transmembrane region" description="Helical" evidence="2">
    <location>
        <begin position="790"/>
        <end position="808"/>
    </location>
</feature>
<dbReference type="Gene3D" id="2.60.120.200">
    <property type="match status" value="1"/>
</dbReference>
<dbReference type="GO" id="GO:0005975">
    <property type="term" value="P:carbohydrate metabolic process"/>
    <property type="evidence" value="ECO:0007669"/>
    <property type="project" value="InterPro"/>
</dbReference>
<dbReference type="AlphaFoldDB" id="N1QH94"/>
<feature type="transmembrane region" description="Helical" evidence="2">
    <location>
        <begin position="1071"/>
        <end position="1097"/>
    </location>
</feature>
<feature type="transmembrane region" description="Helical" evidence="2">
    <location>
        <begin position="1043"/>
        <end position="1065"/>
    </location>
</feature>
<dbReference type="STRING" id="692275.N1QH94"/>
<feature type="signal peptide" evidence="3">
    <location>
        <begin position="1"/>
        <end position="19"/>
    </location>
</feature>
<dbReference type="eggNOG" id="ENOG502QU2I">
    <property type="taxonomic scope" value="Eukaryota"/>
</dbReference>
<dbReference type="GO" id="GO:0004553">
    <property type="term" value="F:hydrolase activity, hydrolyzing O-glycosyl compounds"/>
    <property type="evidence" value="ECO:0007669"/>
    <property type="project" value="InterPro"/>
</dbReference>